<evidence type="ECO:0000256" key="4">
    <source>
        <dbReference type="ARBA" id="ARBA00013208"/>
    </source>
</evidence>
<sequence>MKALFQSSMFDEVRRMNIRQLYFQFLSFALIVSSALMMWKSLIVITGSPSPIVVVLSGSMEPAYYRGDLLFLTNFTDEPVRVGDVAVFKIEDREIPIVHRVMRIHEQENGQLKFLTKGDNNQVDDRGLYAEHQDWLQPKDMLGRTKGYLPYIGMVTIIMNDFPIVKYVVLGVLAIVVLLNREN</sequence>
<evidence type="ECO:0000259" key="15">
    <source>
        <dbReference type="Pfam" id="PF00717"/>
    </source>
</evidence>
<proteinExistence type="inferred from homology"/>
<evidence type="ECO:0000256" key="13">
    <source>
        <dbReference type="ARBA" id="ARBA00045533"/>
    </source>
</evidence>
<dbReference type="GO" id="GO:0009003">
    <property type="term" value="F:signal peptidase activity"/>
    <property type="evidence" value="ECO:0007669"/>
    <property type="project" value="UniProtKB-EC"/>
</dbReference>
<name>A0ABD2QKL3_9PLAT</name>
<dbReference type="EMBL" id="JBJKFK010000184">
    <property type="protein sequence ID" value="KAL3318966.1"/>
    <property type="molecule type" value="Genomic_DNA"/>
</dbReference>
<dbReference type="InterPro" id="IPR015927">
    <property type="entry name" value="Peptidase_S24_S26A/B/C"/>
</dbReference>
<keyword evidence="7 14" id="KW-0812">Transmembrane</keyword>
<dbReference type="CDD" id="cd06530">
    <property type="entry name" value="S26_SPase_I"/>
    <property type="match status" value="1"/>
</dbReference>
<evidence type="ECO:0000256" key="5">
    <source>
        <dbReference type="ARBA" id="ARBA00019685"/>
    </source>
</evidence>
<evidence type="ECO:0000256" key="14">
    <source>
        <dbReference type="RuleBase" id="RU362047"/>
    </source>
</evidence>
<accession>A0ABD2QKL3</accession>
<dbReference type="InterPro" id="IPR036286">
    <property type="entry name" value="LexA/Signal_pep-like_sf"/>
</dbReference>
<evidence type="ECO:0000256" key="9">
    <source>
        <dbReference type="ARBA" id="ARBA00022824"/>
    </source>
</evidence>
<keyword evidence="10 14" id="KW-0735">Signal-anchor</keyword>
<dbReference type="PANTHER" id="PTHR10806">
    <property type="entry name" value="SIGNAL PEPTIDASE COMPLEX CATALYTIC SUBUNIT SEC11"/>
    <property type="match status" value="1"/>
</dbReference>
<dbReference type="SUPFAM" id="SSF51306">
    <property type="entry name" value="LexA/Signal peptidase"/>
    <property type="match status" value="1"/>
</dbReference>
<feature type="domain" description="Peptidase S24/S26A/S26B/S26C" evidence="15">
    <location>
        <begin position="37"/>
        <end position="128"/>
    </location>
</feature>
<dbReference type="PROSITE" id="PS00761">
    <property type="entry name" value="SPASE_I_3"/>
    <property type="match status" value="1"/>
</dbReference>
<dbReference type="EC" id="3.4.21.89" evidence="4 14"/>
<dbReference type="InterPro" id="IPR019758">
    <property type="entry name" value="Pept_S26A_signal_pept_1_CS"/>
</dbReference>
<dbReference type="Proteomes" id="UP001626550">
    <property type="component" value="Unassembled WGS sequence"/>
</dbReference>
<dbReference type="NCBIfam" id="TIGR02228">
    <property type="entry name" value="sigpep_I_arch"/>
    <property type="match status" value="1"/>
</dbReference>
<dbReference type="GO" id="GO:0005787">
    <property type="term" value="C:signal peptidase complex"/>
    <property type="evidence" value="ECO:0007669"/>
    <property type="project" value="UniProtKB-ARBA"/>
</dbReference>
<dbReference type="AlphaFoldDB" id="A0ABD2QKL3"/>
<gene>
    <name evidence="16" type="primary">SEC11C</name>
    <name evidence="16" type="ORF">Ciccas_002361</name>
</gene>
<feature type="transmembrane region" description="Helical" evidence="14">
    <location>
        <begin position="21"/>
        <end position="39"/>
    </location>
</feature>
<evidence type="ECO:0000256" key="10">
    <source>
        <dbReference type="ARBA" id="ARBA00022968"/>
    </source>
</evidence>
<evidence type="ECO:0000256" key="8">
    <source>
        <dbReference type="ARBA" id="ARBA00022801"/>
    </source>
</evidence>
<dbReference type="PRINTS" id="PR00728">
    <property type="entry name" value="SIGNALPTASE"/>
</dbReference>
<keyword evidence="11 14" id="KW-1133">Transmembrane helix</keyword>
<comment type="caution">
    <text evidence="16">The sequence shown here is derived from an EMBL/GenBank/DDBJ whole genome shotgun (WGS) entry which is preliminary data.</text>
</comment>
<protein>
    <recommendedName>
        <fullName evidence="5 14">Signal peptidase complex catalytic subunit SEC11</fullName>
        <ecNumber evidence="4 14">3.4.21.89</ecNumber>
    </recommendedName>
</protein>
<evidence type="ECO:0000256" key="1">
    <source>
        <dbReference type="ARBA" id="ARBA00000677"/>
    </source>
</evidence>
<keyword evidence="8 14" id="KW-0378">Hydrolase</keyword>
<evidence type="ECO:0000256" key="6">
    <source>
        <dbReference type="ARBA" id="ARBA00022670"/>
    </source>
</evidence>
<evidence type="ECO:0000256" key="12">
    <source>
        <dbReference type="ARBA" id="ARBA00023136"/>
    </source>
</evidence>
<comment type="function">
    <text evidence="13">Catalytic component of the signal peptidase complex (SPC) which catalyzes the cleavage of N-terminal signal sequences from nascent proteins as they are translocated into the lumen of the endoplasmic reticulum. Specifically cleaves N-terminal signal peptides that contain a hydrophobic alpha-helix (h-region) shorter than 18-20 amino acids.</text>
</comment>
<feature type="transmembrane region" description="Helical" evidence="14">
    <location>
        <begin position="148"/>
        <end position="179"/>
    </location>
</feature>
<evidence type="ECO:0000256" key="7">
    <source>
        <dbReference type="ARBA" id="ARBA00022692"/>
    </source>
</evidence>
<reference evidence="16 17" key="1">
    <citation type="submission" date="2024-11" db="EMBL/GenBank/DDBJ databases">
        <title>Adaptive evolution of stress response genes in parasites aligns with host niche diversity.</title>
        <authorList>
            <person name="Hahn C."/>
            <person name="Resl P."/>
        </authorList>
    </citation>
    <scope>NUCLEOTIDE SEQUENCE [LARGE SCALE GENOMIC DNA]</scope>
    <source>
        <strain evidence="16">EGGRZ-B1_66</strain>
        <tissue evidence="16">Body</tissue>
    </source>
</reference>
<dbReference type="GO" id="GO:0006465">
    <property type="term" value="P:signal peptide processing"/>
    <property type="evidence" value="ECO:0007669"/>
    <property type="project" value="UniProtKB-UniRule"/>
</dbReference>
<comment type="catalytic activity">
    <reaction evidence="1 14">
        <text>Cleavage of hydrophobic, N-terminal signal or leader sequences from secreted and periplasmic proteins.</text>
        <dbReference type="EC" id="3.4.21.89"/>
    </reaction>
</comment>
<evidence type="ECO:0000313" key="16">
    <source>
        <dbReference type="EMBL" id="KAL3318966.1"/>
    </source>
</evidence>
<organism evidence="16 17">
    <name type="scientific">Cichlidogyrus casuarinus</name>
    <dbReference type="NCBI Taxonomy" id="1844966"/>
    <lineage>
        <taxon>Eukaryota</taxon>
        <taxon>Metazoa</taxon>
        <taxon>Spiralia</taxon>
        <taxon>Lophotrochozoa</taxon>
        <taxon>Platyhelminthes</taxon>
        <taxon>Monogenea</taxon>
        <taxon>Monopisthocotylea</taxon>
        <taxon>Dactylogyridea</taxon>
        <taxon>Ancyrocephalidae</taxon>
        <taxon>Cichlidogyrus</taxon>
    </lineage>
</organism>
<dbReference type="PANTHER" id="PTHR10806:SF6">
    <property type="entry name" value="SIGNAL PEPTIDASE COMPLEX CATALYTIC SUBUNIT SEC11"/>
    <property type="match status" value="1"/>
</dbReference>
<comment type="similarity">
    <text evidence="3 14">Belongs to the peptidase S26B family.</text>
</comment>
<comment type="subcellular location">
    <subcellularLocation>
        <location evidence="2">Endoplasmic reticulum membrane</location>
        <topology evidence="2">Single-pass type II membrane protein</topology>
    </subcellularLocation>
</comment>
<dbReference type="InterPro" id="IPR019533">
    <property type="entry name" value="Peptidase_S26"/>
</dbReference>
<evidence type="ECO:0000256" key="3">
    <source>
        <dbReference type="ARBA" id="ARBA00011035"/>
    </source>
</evidence>
<dbReference type="Pfam" id="PF00717">
    <property type="entry name" value="Peptidase_S24"/>
    <property type="match status" value="1"/>
</dbReference>
<keyword evidence="6 14" id="KW-0645">Protease</keyword>
<evidence type="ECO:0000313" key="17">
    <source>
        <dbReference type="Proteomes" id="UP001626550"/>
    </source>
</evidence>
<dbReference type="FunFam" id="2.10.109.10:FF:000003">
    <property type="entry name" value="Signal peptidase complex catalytic subunit SEC11"/>
    <property type="match status" value="1"/>
</dbReference>
<dbReference type="InterPro" id="IPR001733">
    <property type="entry name" value="Peptidase_S26B"/>
</dbReference>
<keyword evidence="9 14" id="KW-0256">Endoplasmic reticulum</keyword>
<keyword evidence="12 14" id="KW-0472">Membrane</keyword>
<evidence type="ECO:0000256" key="2">
    <source>
        <dbReference type="ARBA" id="ARBA00004648"/>
    </source>
</evidence>
<keyword evidence="17" id="KW-1185">Reference proteome</keyword>
<comment type="subunit">
    <text evidence="14">Component of the signal peptidase complex.</text>
</comment>
<evidence type="ECO:0000256" key="11">
    <source>
        <dbReference type="ARBA" id="ARBA00022989"/>
    </source>
</evidence>